<dbReference type="EMBL" id="QSCR01000006">
    <property type="protein sequence ID" value="RGY19433.1"/>
    <property type="molecule type" value="Genomic_DNA"/>
</dbReference>
<accession>A0A412X1J1</accession>
<dbReference type="Proteomes" id="UP000286038">
    <property type="component" value="Unassembled WGS sequence"/>
</dbReference>
<evidence type="ECO:0000313" key="7">
    <source>
        <dbReference type="Proteomes" id="UP000286063"/>
    </source>
</evidence>
<dbReference type="Proteomes" id="UP000286063">
    <property type="component" value="Unassembled WGS sequence"/>
</dbReference>
<evidence type="ECO:0000313" key="6">
    <source>
        <dbReference type="Proteomes" id="UP000286038"/>
    </source>
</evidence>
<dbReference type="InterPro" id="IPR036508">
    <property type="entry name" value="Chitin-bd_dom_sf"/>
</dbReference>
<dbReference type="EMBL" id="QRPV01000009">
    <property type="protein sequence ID" value="RHM43247.1"/>
    <property type="molecule type" value="Genomic_DNA"/>
</dbReference>
<dbReference type="GO" id="GO:0008061">
    <property type="term" value="F:chitin binding"/>
    <property type="evidence" value="ECO:0007669"/>
    <property type="project" value="InterPro"/>
</dbReference>
<evidence type="ECO:0000313" key="1">
    <source>
        <dbReference type="EMBL" id="QRO50211.1"/>
    </source>
</evidence>
<evidence type="ECO:0000313" key="8">
    <source>
        <dbReference type="Proteomes" id="UP000654720"/>
    </source>
</evidence>
<dbReference type="Proteomes" id="UP000283589">
    <property type="component" value="Unassembled WGS sequence"/>
</dbReference>
<dbReference type="Proteomes" id="UP000654720">
    <property type="component" value="Chromosome"/>
</dbReference>
<proteinExistence type="predicted"/>
<organism evidence="2 5">
    <name type="scientific">Butyricimonas virosa</name>
    <dbReference type="NCBI Taxonomy" id="544645"/>
    <lineage>
        <taxon>Bacteria</taxon>
        <taxon>Pseudomonadati</taxon>
        <taxon>Bacteroidota</taxon>
        <taxon>Bacteroidia</taxon>
        <taxon>Bacteroidales</taxon>
        <taxon>Odoribacteraceae</taxon>
        <taxon>Butyricimonas</taxon>
    </lineage>
</organism>
<evidence type="ECO:0000313" key="5">
    <source>
        <dbReference type="Proteomes" id="UP000283589"/>
    </source>
</evidence>
<reference evidence="1 8" key="2">
    <citation type="submission" date="2021-02" db="EMBL/GenBank/DDBJ databases">
        <title>FDA dAtabase for Regulatory Grade micrObial Sequences (FDA-ARGOS): Supporting development and validation of Infectious Disease Dx tests.</title>
        <authorList>
            <person name="Carlson P."/>
            <person name="Fischbach M."/>
            <person name="Hastie J."/>
            <person name="Bilen M."/>
            <person name="Cheng A."/>
            <person name="Tallon L."/>
            <person name="Sadzewicz L."/>
            <person name="Zhao X."/>
            <person name="Boylan J."/>
            <person name="Ott S."/>
            <person name="Bowen H."/>
            <person name="Vavikolanu K."/>
            <person name="Mehta A."/>
            <person name="Aluvathingal J."/>
            <person name="Nadendla S."/>
            <person name="Yan Y."/>
            <person name="Sichtig H."/>
        </authorList>
    </citation>
    <scope>NUCLEOTIDE SEQUENCE [LARGE SCALE GENOMIC DNA]</scope>
    <source>
        <strain evidence="1 8">FDAARGOS_1229</strain>
    </source>
</reference>
<dbReference type="EMBL" id="QRZA01000009">
    <property type="protein sequence ID" value="RGV34076.1"/>
    <property type="molecule type" value="Genomic_DNA"/>
</dbReference>
<name>A0A412X1J1_9BACT</name>
<dbReference type="EMBL" id="CP069450">
    <property type="protein sequence ID" value="QRO50211.1"/>
    <property type="molecule type" value="Genomic_DNA"/>
</dbReference>
<dbReference type="SUPFAM" id="SSF57625">
    <property type="entry name" value="Invertebrate chitin-binding proteins"/>
    <property type="match status" value="1"/>
</dbReference>
<evidence type="ECO:0000313" key="3">
    <source>
        <dbReference type="EMBL" id="RGY19433.1"/>
    </source>
</evidence>
<protein>
    <submittedName>
        <fullName evidence="2">Uncharacterized protein</fullName>
    </submittedName>
</protein>
<dbReference type="AlphaFoldDB" id="A0A412X1J1"/>
<gene>
    <name evidence="2" type="ORF">DWW18_09085</name>
    <name evidence="4" type="ORF">DWZ68_09220</name>
    <name evidence="3" type="ORF">DXA50_05700</name>
    <name evidence="1" type="ORF">I6J59_00800</name>
</gene>
<reference evidence="5 6" key="1">
    <citation type="submission" date="2018-08" db="EMBL/GenBank/DDBJ databases">
        <title>A genome reference for cultivated species of the human gut microbiota.</title>
        <authorList>
            <person name="Zou Y."/>
            <person name="Xue W."/>
            <person name="Luo G."/>
        </authorList>
    </citation>
    <scope>NUCLEOTIDE SEQUENCE [LARGE SCALE GENOMIC DNA]</scope>
    <source>
        <strain evidence="2 5">AF14-49</strain>
        <strain evidence="4 6">AF34-33</strain>
        <strain evidence="3 7">OF02-7</strain>
    </source>
</reference>
<evidence type="ECO:0000313" key="2">
    <source>
        <dbReference type="EMBL" id="RGV34076.1"/>
    </source>
</evidence>
<evidence type="ECO:0000313" key="4">
    <source>
        <dbReference type="EMBL" id="RHM43247.1"/>
    </source>
</evidence>
<keyword evidence="8" id="KW-1185">Reference proteome</keyword>
<dbReference type="GeneID" id="93097004"/>
<sequence length="99" mass="11153">MKKRFFIQAGLTTMLFFLFLNLFGSPFSSVTSRSPEIGELDHEWAITPKGVIAVRGTYTEVVVGVTWITHYCPPGYLFDCSIKTCVPENQACGCYEEIF</sequence>
<dbReference type="RefSeq" id="WP_027202236.1">
    <property type="nucleotide sequence ID" value="NZ_CABJDM010000009.1"/>
</dbReference>